<dbReference type="Proteomes" id="UP001165082">
    <property type="component" value="Unassembled WGS sequence"/>
</dbReference>
<dbReference type="PANTHER" id="PTHR11145">
    <property type="entry name" value="BTB/POZ DOMAIN-CONTAINING ADAPTER FOR CUL3-MEDIATED RHOA DEGRADATION PROTEIN FAMILY MEMBER"/>
    <property type="match status" value="1"/>
</dbReference>
<reference evidence="3" key="1">
    <citation type="submission" date="2022-07" db="EMBL/GenBank/DDBJ databases">
        <title>Genome analysis of Parmales, a sister group of diatoms, reveals the evolutionary specialization of diatoms from phago-mixotrophs to photoautotrophs.</title>
        <authorList>
            <person name="Ban H."/>
            <person name="Sato S."/>
            <person name="Yoshikawa S."/>
            <person name="Kazumasa Y."/>
            <person name="Nakamura Y."/>
            <person name="Ichinomiya M."/>
            <person name="Saitoh K."/>
            <person name="Sato N."/>
            <person name="Blanc-Mathieu R."/>
            <person name="Endo H."/>
            <person name="Kuwata A."/>
            <person name="Ogata H."/>
        </authorList>
    </citation>
    <scope>NUCLEOTIDE SEQUENCE</scope>
</reference>
<dbReference type="InterPro" id="IPR011333">
    <property type="entry name" value="SKP1/BTB/POZ_sf"/>
</dbReference>
<gene>
    <name evidence="3" type="ORF">TrRE_jg4831</name>
</gene>
<feature type="region of interest" description="Disordered" evidence="1">
    <location>
        <begin position="167"/>
        <end position="186"/>
    </location>
</feature>
<evidence type="ECO:0000259" key="2">
    <source>
        <dbReference type="SMART" id="SM00225"/>
    </source>
</evidence>
<dbReference type="AlphaFoldDB" id="A0A9W7E4E7"/>
<dbReference type="Pfam" id="PF02214">
    <property type="entry name" value="BTB_2"/>
    <property type="match status" value="1"/>
</dbReference>
<dbReference type="PANTHER" id="PTHR11145:SF8">
    <property type="entry name" value="RE57120P"/>
    <property type="match status" value="1"/>
</dbReference>
<name>A0A9W7E4E7_9STRA</name>
<proteinExistence type="predicted"/>
<dbReference type="Gene3D" id="3.30.710.10">
    <property type="entry name" value="Potassium Channel Kv1.1, Chain A"/>
    <property type="match status" value="1"/>
</dbReference>
<evidence type="ECO:0000256" key="1">
    <source>
        <dbReference type="SAM" id="MobiDB-lite"/>
    </source>
</evidence>
<keyword evidence="4" id="KW-1185">Reference proteome</keyword>
<dbReference type="InterPro" id="IPR000210">
    <property type="entry name" value="BTB/POZ_dom"/>
</dbReference>
<dbReference type="SUPFAM" id="SSF54695">
    <property type="entry name" value="POZ domain"/>
    <property type="match status" value="1"/>
</dbReference>
<feature type="compositionally biased region" description="Gly residues" evidence="1">
    <location>
        <begin position="177"/>
        <end position="186"/>
    </location>
</feature>
<dbReference type="EMBL" id="BRXZ01001303">
    <property type="protein sequence ID" value="GMH67759.1"/>
    <property type="molecule type" value="Genomic_DNA"/>
</dbReference>
<dbReference type="OrthoDB" id="2414723at2759"/>
<dbReference type="SMART" id="SM00225">
    <property type="entry name" value="BTB"/>
    <property type="match status" value="1"/>
</dbReference>
<organism evidence="3 4">
    <name type="scientific">Triparma retinervis</name>
    <dbReference type="NCBI Taxonomy" id="2557542"/>
    <lineage>
        <taxon>Eukaryota</taxon>
        <taxon>Sar</taxon>
        <taxon>Stramenopiles</taxon>
        <taxon>Ochrophyta</taxon>
        <taxon>Bolidophyceae</taxon>
        <taxon>Parmales</taxon>
        <taxon>Triparmaceae</taxon>
        <taxon>Triparma</taxon>
    </lineage>
</organism>
<protein>
    <recommendedName>
        <fullName evidence="2">BTB domain-containing protein</fullName>
    </recommendedName>
</protein>
<accession>A0A9W7E4E7</accession>
<comment type="caution">
    <text evidence="3">The sequence shown here is derived from an EMBL/GenBank/DDBJ whole genome shotgun (WGS) entry which is preliminary data.</text>
</comment>
<sequence length="186" mass="21524">MPSERSTDIQKLWERLDAEERQLKLEKKKLREIWVKISKMHKKNEEDRARFEGDSMLNFVPSETQIMLNVGGQVFQTTAGVLTKDKFSILASLCTENPPLEQDDDGCFFVERDWWVFRYILQFLRNDTLPRDSGLLEEMYTEASFYRLNSLRRAIEVRASTLTVNQSKGSPLKKSRGGGGLLEVKG</sequence>
<dbReference type="GO" id="GO:0051260">
    <property type="term" value="P:protein homooligomerization"/>
    <property type="evidence" value="ECO:0007669"/>
    <property type="project" value="InterPro"/>
</dbReference>
<evidence type="ECO:0000313" key="3">
    <source>
        <dbReference type="EMBL" id="GMH67759.1"/>
    </source>
</evidence>
<evidence type="ECO:0000313" key="4">
    <source>
        <dbReference type="Proteomes" id="UP001165082"/>
    </source>
</evidence>
<dbReference type="InterPro" id="IPR045068">
    <property type="entry name" value="BACURD1-3"/>
</dbReference>
<feature type="domain" description="BTB" evidence="2">
    <location>
        <begin position="64"/>
        <end position="163"/>
    </location>
</feature>
<dbReference type="InterPro" id="IPR003131">
    <property type="entry name" value="T1-type_BTB"/>
</dbReference>
<dbReference type="CDD" id="cd18316">
    <property type="entry name" value="BTB_POZ_KCTD-like"/>
    <property type="match status" value="1"/>
</dbReference>